<sequence>MNIKHLYYGRDLVFPRNIAGKIVLKKLTKKDLQAFNSIELVEKFRSELKKFNRSTLTNYLRVLEADYEDWSTFNAGVVQMGNSMALAFTVIFIGLMFKWMQDSTPHNMDPNVTFPAILIAGQFIMGLAGIVIIVLGGITHQKVSFKKSKGKLLIKLIEEILESDYDEASNDKSLAEAEVAATSVAHRD</sequence>
<dbReference type="RefSeq" id="WP_201636414.1">
    <property type="nucleotide sequence ID" value="NZ_JAEQNB010000004.1"/>
</dbReference>
<accession>A0ABS1JCE0</accession>
<dbReference type="Proteomes" id="UP000602284">
    <property type="component" value="Unassembled WGS sequence"/>
</dbReference>
<keyword evidence="1" id="KW-0472">Membrane</keyword>
<keyword evidence="1" id="KW-1133">Transmembrane helix</keyword>
<keyword evidence="3" id="KW-1185">Reference proteome</keyword>
<name>A0ABS1JCE0_9BACL</name>
<evidence type="ECO:0000313" key="2">
    <source>
        <dbReference type="EMBL" id="MBL0387940.1"/>
    </source>
</evidence>
<reference evidence="2 3" key="1">
    <citation type="submission" date="2021-01" db="EMBL/GenBank/DDBJ databases">
        <title>Tumebacillus sp. strain ITR2 16S ribosomal RNA gene Genome sequencing and assembly.</title>
        <authorList>
            <person name="Kang M."/>
        </authorList>
    </citation>
    <scope>NUCLEOTIDE SEQUENCE [LARGE SCALE GENOMIC DNA]</scope>
    <source>
        <strain evidence="2 3">ITR2</strain>
    </source>
</reference>
<comment type="caution">
    <text evidence="2">The sequence shown here is derived from an EMBL/GenBank/DDBJ whole genome shotgun (WGS) entry which is preliminary data.</text>
</comment>
<evidence type="ECO:0000256" key="1">
    <source>
        <dbReference type="SAM" id="Phobius"/>
    </source>
</evidence>
<organism evidence="2 3">
    <name type="scientific">Tumebacillus amylolyticus</name>
    <dbReference type="NCBI Taxonomy" id="2801339"/>
    <lineage>
        <taxon>Bacteria</taxon>
        <taxon>Bacillati</taxon>
        <taxon>Bacillota</taxon>
        <taxon>Bacilli</taxon>
        <taxon>Bacillales</taxon>
        <taxon>Alicyclobacillaceae</taxon>
        <taxon>Tumebacillus</taxon>
    </lineage>
</organism>
<proteinExistence type="predicted"/>
<protein>
    <submittedName>
        <fullName evidence="2">Uncharacterized protein</fullName>
    </submittedName>
</protein>
<keyword evidence="1" id="KW-0812">Transmembrane</keyword>
<feature type="transmembrane region" description="Helical" evidence="1">
    <location>
        <begin position="112"/>
        <end position="138"/>
    </location>
</feature>
<evidence type="ECO:0000313" key="3">
    <source>
        <dbReference type="Proteomes" id="UP000602284"/>
    </source>
</evidence>
<gene>
    <name evidence="2" type="ORF">JJB07_14965</name>
</gene>
<dbReference type="EMBL" id="JAEQNB010000004">
    <property type="protein sequence ID" value="MBL0387940.1"/>
    <property type="molecule type" value="Genomic_DNA"/>
</dbReference>
<feature type="transmembrane region" description="Helical" evidence="1">
    <location>
        <begin position="83"/>
        <end position="100"/>
    </location>
</feature>